<reference evidence="1 2" key="1">
    <citation type="journal article" date="2018" name="Genome Biol. Evol.">
        <title>Multiple Roots of Fruiting Body Formation in Amoebozoa.</title>
        <authorList>
            <person name="Hillmann F."/>
            <person name="Forbes G."/>
            <person name="Novohradska S."/>
            <person name="Ferling I."/>
            <person name="Riege K."/>
            <person name="Groth M."/>
            <person name="Westermann M."/>
            <person name="Marz M."/>
            <person name="Spaller T."/>
            <person name="Winckler T."/>
            <person name="Schaap P."/>
            <person name="Glockner G."/>
        </authorList>
    </citation>
    <scope>NUCLEOTIDE SEQUENCE [LARGE SCALE GENOMIC DNA]</scope>
    <source>
        <strain evidence="1 2">Jena</strain>
    </source>
</reference>
<evidence type="ECO:0000313" key="1">
    <source>
        <dbReference type="EMBL" id="PRP88962.1"/>
    </source>
</evidence>
<organism evidence="1 2">
    <name type="scientific">Planoprotostelium fungivorum</name>
    <dbReference type="NCBI Taxonomy" id="1890364"/>
    <lineage>
        <taxon>Eukaryota</taxon>
        <taxon>Amoebozoa</taxon>
        <taxon>Evosea</taxon>
        <taxon>Variosea</taxon>
        <taxon>Cavosteliida</taxon>
        <taxon>Cavosteliaceae</taxon>
        <taxon>Planoprotostelium</taxon>
    </lineage>
</organism>
<dbReference type="Proteomes" id="UP000241769">
    <property type="component" value="Unassembled WGS sequence"/>
</dbReference>
<dbReference type="InParanoid" id="A0A2P6NYF9"/>
<comment type="caution">
    <text evidence="1">The sequence shown here is derived from an EMBL/GenBank/DDBJ whole genome shotgun (WGS) entry which is preliminary data.</text>
</comment>
<evidence type="ECO:0000313" key="2">
    <source>
        <dbReference type="Proteomes" id="UP000241769"/>
    </source>
</evidence>
<sequence length="50" mass="5914">MSHTRNQKRVGEAHDQQTQAKLWLARKNLGSRILAQTMNPECQFYRRIDS</sequence>
<protein>
    <submittedName>
        <fullName evidence="1">Uncharacterized protein</fullName>
    </submittedName>
</protein>
<dbReference type="EMBL" id="MDYQ01000006">
    <property type="protein sequence ID" value="PRP88962.1"/>
    <property type="molecule type" value="Genomic_DNA"/>
</dbReference>
<dbReference type="AlphaFoldDB" id="A0A2P6NYF9"/>
<keyword evidence="2" id="KW-1185">Reference proteome</keyword>
<gene>
    <name evidence="1" type="ORF">PROFUN_02240</name>
</gene>
<name>A0A2P6NYF9_9EUKA</name>
<accession>A0A2P6NYF9</accession>
<proteinExistence type="predicted"/>